<accession>A0ABU3HBW3</accession>
<dbReference type="Pfam" id="PF00395">
    <property type="entry name" value="SLH"/>
    <property type="match status" value="1"/>
</dbReference>
<name>A0ABU3HBW3_9BACL</name>
<feature type="signal peptide" evidence="1">
    <location>
        <begin position="1"/>
        <end position="34"/>
    </location>
</feature>
<feature type="domain" description="SLH" evidence="2">
    <location>
        <begin position="596"/>
        <end position="659"/>
    </location>
</feature>
<feature type="chain" id="PRO_5047219274" evidence="1">
    <location>
        <begin position="35"/>
        <end position="792"/>
    </location>
</feature>
<evidence type="ECO:0000313" key="3">
    <source>
        <dbReference type="EMBL" id="MDT3428319.1"/>
    </source>
</evidence>
<dbReference type="PROSITE" id="PS51272">
    <property type="entry name" value="SLH"/>
    <property type="match status" value="3"/>
</dbReference>
<keyword evidence="3" id="KW-0378">Hydrolase</keyword>
<dbReference type="EMBL" id="JAUSUY010000020">
    <property type="protein sequence ID" value="MDT3428319.1"/>
    <property type="molecule type" value="Genomic_DNA"/>
</dbReference>
<feature type="domain" description="SLH" evidence="2">
    <location>
        <begin position="661"/>
        <end position="722"/>
    </location>
</feature>
<dbReference type="InterPro" id="IPR032599">
    <property type="entry name" value="YcdB/YcdC_rep_domain"/>
</dbReference>
<dbReference type="Proteomes" id="UP001248709">
    <property type="component" value="Unassembled WGS sequence"/>
</dbReference>
<gene>
    <name evidence="3" type="ORF">J2Z22_003911</name>
</gene>
<keyword evidence="1" id="KW-0732">Signal</keyword>
<proteinExistence type="predicted"/>
<evidence type="ECO:0000256" key="1">
    <source>
        <dbReference type="SAM" id="SignalP"/>
    </source>
</evidence>
<organism evidence="3 4">
    <name type="scientific">Paenibacillus forsythiae</name>
    <dbReference type="NCBI Taxonomy" id="365616"/>
    <lineage>
        <taxon>Bacteria</taxon>
        <taxon>Bacillati</taxon>
        <taxon>Bacillota</taxon>
        <taxon>Bacilli</taxon>
        <taxon>Bacillales</taxon>
        <taxon>Paenibacillaceae</taxon>
        <taxon>Paenibacillus</taxon>
    </lineage>
</organism>
<dbReference type="Pfam" id="PF16244">
    <property type="entry name" value="DUF4901"/>
    <property type="match status" value="1"/>
</dbReference>
<protein>
    <submittedName>
        <fullName evidence="3">Zn-dependent metalloprotease</fullName>
    </submittedName>
</protein>
<feature type="domain" description="SLH" evidence="2">
    <location>
        <begin position="725"/>
        <end position="787"/>
    </location>
</feature>
<dbReference type="GO" id="GO:0008237">
    <property type="term" value="F:metallopeptidase activity"/>
    <property type="evidence" value="ECO:0007669"/>
    <property type="project" value="UniProtKB-KW"/>
</dbReference>
<comment type="caution">
    <text evidence="3">The sequence shown here is derived from an EMBL/GenBank/DDBJ whole genome shotgun (WGS) entry which is preliminary data.</text>
</comment>
<keyword evidence="4" id="KW-1185">Reference proteome</keyword>
<dbReference type="InterPro" id="IPR001119">
    <property type="entry name" value="SLH_dom"/>
</dbReference>
<evidence type="ECO:0000313" key="4">
    <source>
        <dbReference type="Proteomes" id="UP001248709"/>
    </source>
</evidence>
<keyword evidence="3" id="KW-0482">Metalloprotease</keyword>
<evidence type="ECO:0000259" key="2">
    <source>
        <dbReference type="PROSITE" id="PS51272"/>
    </source>
</evidence>
<sequence length="792" mass="85420">MRKKHIRKPGFTVKSAVTGMVAFTLVVPAGWAGAASSFGNAATVPASIEVAADKSQNTAASTQAVQADPAKVKFTKEQAISKLRALFPILADAEVSNVELGINNILPAPSNQMVWNIQWNYQTGTGGYSFNSQIDALNGDLISTYLYLQGRQQNENYYPPAITREQALEKAETFIAKAVPSLSVNDLELQEGNDYSSNPALFGPVQYGFNFSVLRNGILSPLENVTVIVAADGSVRQFNKSPEHWSYPAASASVSKATAEQTFSGQFDVELVLLPVYKNGVTNNWTLGWRPTERALYAIDAATGKRLDVLGAESTVTAAVYSDVPQAANRFVPRTGATELTSDEAAKRVKQVVSIPVARKLVSSSLGSDYGNTDRKVWRLNWLDNESLKTGYPSQSSAEVDAVTGQILSFNENRYPAPADVKGADKSKGKEANVTQQQAKKKAIALINLLYPDAARNLKLVERKDSGFGEGAGFSFQFLRFYKGVPVGEGGVTLVLDHTGALKIYNIPRTTDLEKAGIDLSQVKVTKEEARAQSLDRYKVRLQYGSFGGYTTAGYTNPKIKLVYSPVPKDSSYAPEIIDAVTGKLTTQFEVLGQSKKDPSASDIQGHAAEQALSTLVKYNILVPDQDGKVHPDAEITAGDWLAWIAKAVMPYYRGYNDGTEPKPVAGVSPESPYYDAVSYAAQNQWIDAGSTFQPDAKLTREGLAVLLTSVVKYSKISAFLQADPALTQFGDAALITRKGEVAVAVKLGLLQGENGKFNPGDTVTKAEAAAVLIKLVELQGKTDQVIGQSIY</sequence>
<keyword evidence="3" id="KW-0645">Protease</keyword>
<dbReference type="RefSeq" id="WP_025701145.1">
    <property type="nucleotide sequence ID" value="NZ_JAUSUY010000020.1"/>
</dbReference>
<reference evidence="3 4" key="1">
    <citation type="submission" date="2023-07" db="EMBL/GenBank/DDBJ databases">
        <title>Genomic Encyclopedia of Type Strains, Phase IV (KMG-IV): sequencing the most valuable type-strain genomes for metagenomic binning, comparative biology and taxonomic classification.</title>
        <authorList>
            <person name="Goeker M."/>
        </authorList>
    </citation>
    <scope>NUCLEOTIDE SEQUENCE [LARGE SCALE GENOMIC DNA]</scope>
    <source>
        <strain evidence="3 4">T98</strain>
    </source>
</reference>